<keyword evidence="3" id="KW-1185">Reference proteome</keyword>
<gene>
    <name evidence="2" type="ORF">J2S75_002266</name>
</gene>
<feature type="transmembrane region" description="Helical" evidence="1">
    <location>
        <begin position="83"/>
        <end position="108"/>
    </location>
</feature>
<evidence type="ECO:0000313" key="3">
    <source>
        <dbReference type="Proteomes" id="UP001224682"/>
    </source>
</evidence>
<keyword evidence="1" id="KW-0472">Membrane</keyword>
<dbReference type="EMBL" id="JAUSUI010000004">
    <property type="protein sequence ID" value="MDQ0303236.1"/>
    <property type="molecule type" value="Genomic_DNA"/>
</dbReference>
<comment type="caution">
    <text evidence="2">The sequence shown here is derived from an EMBL/GenBank/DDBJ whole genome shotgun (WGS) entry which is preliminary data.</text>
</comment>
<dbReference type="RefSeq" id="WP_307019947.1">
    <property type="nucleotide sequence ID" value="NZ_JAUSUI010000004.1"/>
</dbReference>
<proteinExistence type="predicted"/>
<keyword evidence="1" id="KW-0812">Transmembrane</keyword>
<evidence type="ECO:0008006" key="4">
    <source>
        <dbReference type="Google" id="ProtNLM"/>
    </source>
</evidence>
<feature type="transmembrane region" description="Helical" evidence="1">
    <location>
        <begin position="46"/>
        <end position="71"/>
    </location>
</feature>
<reference evidence="2 3" key="1">
    <citation type="submission" date="2023-07" db="EMBL/GenBank/DDBJ databases">
        <title>Genomic Encyclopedia of Type Strains, Phase IV (KMG-IV): sequencing the most valuable type-strain genomes for metagenomic binning, comparative biology and taxonomic classification.</title>
        <authorList>
            <person name="Goeker M."/>
        </authorList>
    </citation>
    <scope>NUCLEOTIDE SEQUENCE [LARGE SCALE GENOMIC DNA]</scope>
    <source>
        <strain evidence="2 3">DSM 2457</strain>
    </source>
</reference>
<feature type="transmembrane region" description="Helical" evidence="1">
    <location>
        <begin position="174"/>
        <end position="195"/>
    </location>
</feature>
<dbReference type="Proteomes" id="UP001224682">
    <property type="component" value="Unassembled WGS sequence"/>
</dbReference>
<feature type="transmembrane region" description="Helical" evidence="1">
    <location>
        <begin position="139"/>
        <end position="162"/>
    </location>
</feature>
<organism evidence="2 3">
    <name type="scientific">Ancylobacter polymorphus</name>
    <dbReference type="NCBI Taxonomy" id="223390"/>
    <lineage>
        <taxon>Bacteria</taxon>
        <taxon>Pseudomonadati</taxon>
        <taxon>Pseudomonadota</taxon>
        <taxon>Alphaproteobacteria</taxon>
        <taxon>Hyphomicrobiales</taxon>
        <taxon>Xanthobacteraceae</taxon>
        <taxon>Ancylobacter</taxon>
    </lineage>
</organism>
<keyword evidence="1" id="KW-1133">Transmembrane helix</keyword>
<evidence type="ECO:0000256" key="1">
    <source>
        <dbReference type="SAM" id="Phobius"/>
    </source>
</evidence>
<evidence type="ECO:0000313" key="2">
    <source>
        <dbReference type="EMBL" id="MDQ0303236.1"/>
    </source>
</evidence>
<protein>
    <recommendedName>
        <fullName evidence="4">ABC transporter permease</fullName>
    </recommendedName>
</protein>
<name>A0ABU0BD32_9HYPH</name>
<sequence length="364" mass="39636">MSYLAIGGFVFALTLSVYPKGLLGMVNLIWFNEEVNRALLARWQEAISVSGLLLAAFPVLICTAVVTGLVSRLIPDLRRRQEFVALNAYLFGFQCLLLLSGFVIALTLDVGKALFGVEVREILRLEAVPLPETVANLLLLGPLAITLSALVMPTVGLWCWTGRALRKRRLATRLCAWLAIVPYCFAMLALCAYSASVPAAFKEVATPKAGPSRIHFLSDPVIRVVSVDADRTVLAFDYQIAIENVAGSVMIVPRDAIRAGIVRESRAAGAEERQDEIWTAANPRLSQSGGEVPAIVIAKSGLASYGLAGTVELDPAEWLDLARKADSSVDTNHYGFFYSIDLRQGADETTRRLWLDVSALMAKR</sequence>
<accession>A0ABU0BD32</accession>